<organism evidence="1 2">
    <name type="scientific">Tuber aestivum</name>
    <name type="common">summer truffle</name>
    <dbReference type="NCBI Taxonomy" id="59557"/>
    <lineage>
        <taxon>Eukaryota</taxon>
        <taxon>Fungi</taxon>
        <taxon>Dikarya</taxon>
        <taxon>Ascomycota</taxon>
        <taxon>Pezizomycotina</taxon>
        <taxon>Pezizomycetes</taxon>
        <taxon>Pezizales</taxon>
        <taxon>Tuberaceae</taxon>
        <taxon>Tuber</taxon>
    </lineage>
</organism>
<dbReference type="EMBL" id="LN890944">
    <property type="protein sequence ID" value="CUS15716.1"/>
    <property type="molecule type" value="Genomic_DNA"/>
</dbReference>
<dbReference type="Pfam" id="PF14441">
    <property type="entry name" value="OTT_1508_deam"/>
    <property type="match status" value="1"/>
</dbReference>
<dbReference type="Proteomes" id="UP001412239">
    <property type="component" value="Unassembled WGS sequence"/>
</dbReference>
<dbReference type="AlphaFoldDB" id="A0A292Q7F2"/>
<evidence type="ECO:0000313" key="1">
    <source>
        <dbReference type="EMBL" id="CUS15716.1"/>
    </source>
</evidence>
<protein>
    <submittedName>
        <fullName evidence="1">Uncharacterized protein</fullName>
    </submittedName>
</protein>
<proteinExistence type="predicted"/>
<gene>
    <name evidence="1" type="ORF">GSTUAT00000209001</name>
</gene>
<name>A0A292Q7F2_9PEZI</name>
<accession>A0A292Q7F2</accession>
<keyword evidence="2" id="KW-1185">Reference proteome</keyword>
<dbReference type="InterPro" id="IPR027796">
    <property type="entry name" value="OTT_1508_deam-like"/>
</dbReference>
<evidence type="ECO:0000313" key="2">
    <source>
        <dbReference type="Proteomes" id="UP001412239"/>
    </source>
</evidence>
<reference evidence="1" key="1">
    <citation type="submission" date="2015-10" db="EMBL/GenBank/DDBJ databases">
        <authorList>
            <person name="Regsiter A."/>
            <person name="william w."/>
        </authorList>
    </citation>
    <scope>NUCLEOTIDE SEQUENCE</scope>
    <source>
        <strain evidence="1">Montdore</strain>
    </source>
</reference>
<sequence>MVDKLDPHCLVALMSHAFKGNQDGRSRSIDPISVNPEYGITNSRETSERTFPILDAIASISVSQERSQVVAVGLKLNAKEQEIRLIIAENNDVEPRLVAHIQYLWSLLQALSDECAANRGGLDRDEDGSPDIPEDVALLLRIKIFREIYQFSLQKEMKRVSKWWDPLLNFVKELVKRRGDALQGFESDLFDVLAALNCVRDLIHRLHPIPAQGLTDDEWERVYNYSMWANEKVGLVLADRNSFGCEILAAELNDYMQGYRDNRQTPSSSFLIPETSERELYEDSPSSSRKEAFRLRRALEKLTSLTRHIECLITFANSPRLRPALQYDMSICTVPGEARTVQLPGSQQQWKEFMEIAAGKVLPWQEDVAATLAHSFNERVCVCRAHCECTLVQYLATSHGESWDHVPAFTYIGVSKLSCSACSTWLDAFNDMGQRRFHTRGSHRKWYWPWGMPKEEEPLEEVIAPECSREVGPDKLFRVTLARKISRQYVEHLKEQRVYRSGSDSTTASLSRGKRHLSNAQIESVRSRLAAVTKKFRGTIGRHLDSMSYQS</sequence>